<dbReference type="CDD" id="cd00090">
    <property type="entry name" value="HTH_ARSR"/>
    <property type="match status" value="1"/>
</dbReference>
<dbReference type="InterPro" id="IPR001034">
    <property type="entry name" value="DeoR_HTH"/>
</dbReference>
<evidence type="ECO:0000313" key="5">
    <source>
        <dbReference type="Proteomes" id="UP000310334"/>
    </source>
</evidence>
<protein>
    <submittedName>
        <fullName evidence="4">Transcriptional regulator</fullName>
    </submittedName>
</protein>
<accession>A0A4S4BVQ8</accession>
<keyword evidence="3" id="KW-0804">Transcription</keyword>
<organism evidence="4 5">
    <name type="scientific">Metabacillus sediminilitoris</name>
    <dbReference type="NCBI Taxonomy" id="2567941"/>
    <lineage>
        <taxon>Bacteria</taxon>
        <taxon>Bacillati</taxon>
        <taxon>Bacillota</taxon>
        <taxon>Bacilli</taxon>
        <taxon>Bacillales</taxon>
        <taxon>Bacillaceae</taxon>
        <taxon>Metabacillus</taxon>
    </lineage>
</organism>
<proteinExistence type="predicted"/>
<dbReference type="InterPro" id="IPR036390">
    <property type="entry name" value="WH_DNA-bd_sf"/>
</dbReference>
<evidence type="ECO:0000256" key="3">
    <source>
        <dbReference type="ARBA" id="ARBA00023163"/>
    </source>
</evidence>
<dbReference type="Gene3D" id="1.10.10.10">
    <property type="entry name" value="Winged helix-like DNA-binding domain superfamily/Winged helix DNA-binding domain"/>
    <property type="match status" value="1"/>
</dbReference>
<dbReference type="InterPro" id="IPR011991">
    <property type="entry name" value="ArsR-like_HTH"/>
</dbReference>
<dbReference type="PANTHER" id="PTHR38600:SF2">
    <property type="entry name" value="SLL0088 PROTEIN"/>
    <property type="match status" value="1"/>
</dbReference>
<sequence length="237" mass="27914">MKSHSSNNKRTTFYFILLTILFRIGVLIIENVKKSTKDKILELLKKDVSLSVNDLTERLYITHMAVRKHLNILEKDHLIKSIEVKQQMGRPLQLYSLTDKGERLFPKNYEGLTVDFLHDIKEIHGENSIKQLFKKREQRLINEYSPRIVHEHTPSEKIKEIVNIQNEKGYMANVTKIDENTFELIEYNCPILAVAKEFKIACQCETEMLKDVLQTKQVNRICCKTDGDDHCRFFIRF</sequence>
<dbReference type="Proteomes" id="UP000310334">
    <property type="component" value="Unassembled WGS sequence"/>
</dbReference>
<evidence type="ECO:0000256" key="2">
    <source>
        <dbReference type="ARBA" id="ARBA00023125"/>
    </source>
</evidence>
<dbReference type="Pfam" id="PF13412">
    <property type="entry name" value="HTH_24"/>
    <property type="match status" value="1"/>
</dbReference>
<keyword evidence="2" id="KW-0238">DNA-binding</keyword>
<gene>
    <name evidence="4" type="ORF">E6W99_12820</name>
</gene>
<dbReference type="SUPFAM" id="SSF46785">
    <property type="entry name" value="Winged helix' DNA-binding domain"/>
    <property type="match status" value="1"/>
</dbReference>
<dbReference type="GO" id="GO:0003700">
    <property type="term" value="F:DNA-binding transcription factor activity"/>
    <property type="evidence" value="ECO:0007669"/>
    <property type="project" value="InterPro"/>
</dbReference>
<dbReference type="SMART" id="SM00420">
    <property type="entry name" value="HTH_DEOR"/>
    <property type="match status" value="1"/>
</dbReference>
<dbReference type="EMBL" id="SSNT01000009">
    <property type="protein sequence ID" value="THF79232.1"/>
    <property type="molecule type" value="Genomic_DNA"/>
</dbReference>
<comment type="caution">
    <text evidence="4">The sequence shown here is derived from an EMBL/GenBank/DDBJ whole genome shotgun (WGS) entry which is preliminary data.</text>
</comment>
<keyword evidence="5" id="KW-1185">Reference proteome</keyword>
<evidence type="ECO:0000313" key="4">
    <source>
        <dbReference type="EMBL" id="THF79232.1"/>
    </source>
</evidence>
<dbReference type="OrthoDB" id="155998at2"/>
<evidence type="ECO:0000256" key="1">
    <source>
        <dbReference type="ARBA" id="ARBA00023015"/>
    </source>
</evidence>
<keyword evidence="1" id="KW-0805">Transcription regulation</keyword>
<dbReference type="InterPro" id="IPR036388">
    <property type="entry name" value="WH-like_DNA-bd_sf"/>
</dbReference>
<dbReference type="AlphaFoldDB" id="A0A4S4BVQ8"/>
<dbReference type="GO" id="GO:0003677">
    <property type="term" value="F:DNA binding"/>
    <property type="evidence" value="ECO:0007669"/>
    <property type="project" value="UniProtKB-KW"/>
</dbReference>
<dbReference type="PANTHER" id="PTHR38600">
    <property type="entry name" value="TRANSCRIPTIONAL REGULATORY PROTEIN"/>
    <property type="match status" value="1"/>
</dbReference>
<reference evidence="4 5" key="1">
    <citation type="submission" date="2019-04" db="EMBL/GenBank/DDBJ databases">
        <title>Bacillus sediminilitoris sp. nov., isolated from a tidal flat sediment on the East China Sea.</title>
        <authorList>
            <person name="Wei Y."/>
            <person name="Mao H."/>
            <person name="Fang J."/>
        </authorList>
    </citation>
    <scope>NUCLEOTIDE SEQUENCE [LARGE SCALE GENOMIC DNA]</scope>
    <source>
        <strain evidence="4 5">DSL-17</strain>
    </source>
</reference>
<name>A0A4S4BVQ8_9BACI</name>